<organism evidence="6 7">
    <name type="scientific">Microbacterium capsulatum</name>
    <dbReference type="NCBI Taxonomy" id="3041921"/>
    <lineage>
        <taxon>Bacteria</taxon>
        <taxon>Bacillati</taxon>
        <taxon>Actinomycetota</taxon>
        <taxon>Actinomycetes</taxon>
        <taxon>Micrococcales</taxon>
        <taxon>Microbacteriaceae</taxon>
        <taxon>Microbacterium</taxon>
    </lineage>
</organism>
<feature type="domain" description="HTH lacI-type" evidence="5">
    <location>
        <begin position="5"/>
        <end position="61"/>
    </location>
</feature>
<dbReference type="InterPro" id="IPR010982">
    <property type="entry name" value="Lambda_DNA-bd_dom_sf"/>
</dbReference>
<sequence length="336" mass="35589">MGRKATLRDVATLAGVHYGTASRALREDTAHLVSPETVERVRSAATKLRYTPDLIAQSLRTNRTSTVGVVVPDIANPIAAALTRGVQDVLRGAGYVGLVVSTDANQAHERSEIAALVSRQVDGLIVASTKTPSLYSEIAASGTPVVLANRRVETDLPTVTASVGDGIEQAIDHLLSLGHREIAYIGAAGDANTGLDRHVAFERVMRARGLDSSDRAVRLSPGYGQHDGAELFERLLEEGGRPTAVIAGNDMMAVGVLSVLRRMDMSCPEDVSIIGCNDLPFMEFLNPPLTTIHVPHAEIGSAAAEALLAILRGEDPESTELPVEFVTRASTAPPSH</sequence>
<keyword evidence="1" id="KW-0678">Repressor</keyword>
<keyword evidence="3 6" id="KW-0238">DNA-binding</keyword>
<dbReference type="PROSITE" id="PS50932">
    <property type="entry name" value="HTH_LACI_2"/>
    <property type="match status" value="1"/>
</dbReference>
<dbReference type="PANTHER" id="PTHR30146:SF148">
    <property type="entry name" value="HTH-TYPE TRANSCRIPTIONAL REPRESSOR PURR-RELATED"/>
    <property type="match status" value="1"/>
</dbReference>
<name>A0ABU0XHT8_9MICO</name>
<dbReference type="CDD" id="cd01392">
    <property type="entry name" value="HTH_LacI"/>
    <property type="match status" value="1"/>
</dbReference>
<evidence type="ECO:0000256" key="3">
    <source>
        <dbReference type="ARBA" id="ARBA00023125"/>
    </source>
</evidence>
<dbReference type="Pfam" id="PF13377">
    <property type="entry name" value="Peripla_BP_3"/>
    <property type="match status" value="1"/>
</dbReference>
<evidence type="ECO:0000256" key="1">
    <source>
        <dbReference type="ARBA" id="ARBA00022491"/>
    </source>
</evidence>
<accession>A0ABU0XHT8</accession>
<reference evidence="6 7" key="1">
    <citation type="submission" date="2023-08" db="EMBL/GenBank/DDBJ databases">
        <title>Microbacterium sp. nov., isolated from a waste landfill.</title>
        <authorList>
            <person name="Wen W."/>
        </authorList>
    </citation>
    <scope>NUCLEOTIDE SEQUENCE [LARGE SCALE GENOMIC DNA]</scope>
    <source>
        <strain evidence="6 7">ASV81</strain>
    </source>
</reference>
<dbReference type="Gene3D" id="1.10.260.40">
    <property type="entry name" value="lambda repressor-like DNA-binding domains"/>
    <property type="match status" value="1"/>
</dbReference>
<dbReference type="SUPFAM" id="SSF47413">
    <property type="entry name" value="lambda repressor-like DNA-binding domains"/>
    <property type="match status" value="1"/>
</dbReference>
<dbReference type="RefSeq" id="WP_308489633.1">
    <property type="nucleotide sequence ID" value="NZ_JAVFCB010000006.1"/>
</dbReference>
<dbReference type="GO" id="GO:0003677">
    <property type="term" value="F:DNA binding"/>
    <property type="evidence" value="ECO:0007669"/>
    <property type="project" value="UniProtKB-KW"/>
</dbReference>
<dbReference type="InterPro" id="IPR000843">
    <property type="entry name" value="HTH_LacI"/>
</dbReference>
<dbReference type="InterPro" id="IPR028082">
    <property type="entry name" value="Peripla_BP_I"/>
</dbReference>
<dbReference type="PANTHER" id="PTHR30146">
    <property type="entry name" value="LACI-RELATED TRANSCRIPTIONAL REPRESSOR"/>
    <property type="match status" value="1"/>
</dbReference>
<evidence type="ECO:0000256" key="2">
    <source>
        <dbReference type="ARBA" id="ARBA00023015"/>
    </source>
</evidence>
<dbReference type="InterPro" id="IPR046335">
    <property type="entry name" value="LacI/GalR-like_sensor"/>
</dbReference>
<evidence type="ECO:0000313" key="7">
    <source>
        <dbReference type="Proteomes" id="UP001230289"/>
    </source>
</evidence>
<keyword evidence="2" id="KW-0805">Transcription regulation</keyword>
<dbReference type="Proteomes" id="UP001230289">
    <property type="component" value="Unassembled WGS sequence"/>
</dbReference>
<comment type="caution">
    <text evidence="6">The sequence shown here is derived from an EMBL/GenBank/DDBJ whole genome shotgun (WGS) entry which is preliminary data.</text>
</comment>
<keyword evidence="4" id="KW-0804">Transcription</keyword>
<proteinExistence type="predicted"/>
<evidence type="ECO:0000313" key="6">
    <source>
        <dbReference type="EMBL" id="MDQ4214691.1"/>
    </source>
</evidence>
<dbReference type="Gene3D" id="3.40.50.2300">
    <property type="match status" value="2"/>
</dbReference>
<evidence type="ECO:0000259" key="5">
    <source>
        <dbReference type="PROSITE" id="PS50932"/>
    </source>
</evidence>
<evidence type="ECO:0000256" key="4">
    <source>
        <dbReference type="ARBA" id="ARBA00023163"/>
    </source>
</evidence>
<keyword evidence="7" id="KW-1185">Reference proteome</keyword>
<dbReference type="SMART" id="SM00354">
    <property type="entry name" value="HTH_LACI"/>
    <property type="match status" value="1"/>
</dbReference>
<gene>
    <name evidence="6" type="ORF">RBR11_12270</name>
</gene>
<dbReference type="SUPFAM" id="SSF53822">
    <property type="entry name" value="Periplasmic binding protein-like I"/>
    <property type="match status" value="1"/>
</dbReference>
<dbReference type="CDD" id="cd06267">
    <property type="entry name" value="PBP1_LacI_sugar_binding-like"/>
    <property type="match status" value="1"/>
</dbReference>
<dbReference type="Pfam" id="PF00356">
    <property type="entry name" value="LacI"/>
    <property type="match status" value="1"/>
</dbReference>
<dbReference type="EMBL" id="JAVFCB010000006">
    <property type="protein sequence ID" value="MDQ4214691.1"/>
    <property type="molecule type" value="Genomic_DNA"/>
</dbReference>
<protein>
    <submittedName>
        <fullName evidence="6">LacI family DNA-binding transcriptional regulator</fullName>
    </submittedName>
</protein>